<proteinExistence type="predicted"/>
<sequence>MSRPEKKSLTRHDCINSYKSQPRRPQKSPEQVFGLIPETSFTKHQFTPRRIEWIRNYNLYASFDEKSLYLFDSFGTLKNTCTFFDILRVHACCCFTYIEPYHVFVVISTDFRLFLLSDLFEIWRMETLGPGRIQHVTYIHSSNHLILCGISNITVMKLICESKYDIEKGLLLDPGGGFVKFEIELIKSIDLQMNWMKGMRIDKKFERLSVWSESSIAVLSLGTYDLQNQADDLCPGTLITDTLYCPPQGYCVCATSEGQIFVYKLGSRSKPIHTFDGHNRSILALAAHSNPNLFLSASIDCTMKIWSIEHFHLIYTFKTHSSPTNPINFISFIDSNTLATYTGNKLSISRINLVGDFFAISKSAVKEIKWINKFIGVLSEDNSVILYDLTGKLVTTIYPPPTANDVKEMFYIKEIDRVLLLLYSGSMCIFRYEGETGLLEKIIYTGDIKDSENRAVLAPVKAFKPLNVKPPHYDCELAIKKKLKDDLDFFESHAARNPHKFAAMSVGKGALLFMQVENLDSIYGRYILHREVILMIEELPGYLITLCAGNILLISFFSENQLQKAKKIDIRRNLSTFRALSPSKIFLGFESGQSELLRIENKSLYRLTNKVPDADSAVLSIDLIEDFQIFLTAANNQKIRLWNFSNQLIQEIIFPQRVKSLLFLDQKSLLAATGSVISIVNLCSYNLSTEEEEEEILPEDYFKDSNNEAIKKAESGSEDGSSDDLELNIDNELSRRESKYFQEEHAVTPEYWNKVLNSYHNTAKSFNPKMRDKSEKRSFKKKPTNKRKTKKNNIRSLSRPRIQKRPPSPLSVAIQEGYKEVITQKLPLIYERRRFEPQNLLTRRQLTEEKIVTNVKRYGDPADRVDHTGLCVIDEALYFQEIEKLRAKR</sequence>
<name>A0AAU9J2S7_9CILI</name>
<dbReference type="SMART" id="SM00320">
    <property type="entry name" value="WD40"/>
    <property type="match status" value="4"/>
</dbReference>
<dbReference type="PROSITE" id="PS50294">
    <property type="entry name" value="WD_REPEATS_REGION"/>
    <property type="match status" value="1"/>
</dbReference>
<dbReference type="Gene3D" id="2.130.10.10">
    <property type="entry name" value="YVTN repeat-like/Quinoprotein amine dehydrogenase"/>
    <property type="match status" value="2"/>
</dbReference>
<dbReference type="PROSITE" id="PS50082">
    <property type="entry name" value="WD_REPEATS_2"/>
    <property type="match status" value="1"/>
</dbReference>
<keyword evidence="4" id="KW-1185">Reference proteome</keyword>
<dbReference type="InterPro" id="IPR001680">
    <property type="entry name" value="WD40_rpt"/>
</dbReference>
<dbReference type="InterPro" id="IPR036322">
    <property type="entry name" value="WD40_repeat_dom_sf"/>
</dbReference>
<organism evidence="3 4">
    <name type="scientific">Blepharisma stoltei</name>
    <dbReference type="NCBI Taxonomy" id="1481888"/>
    <lineage>
        <taxon>Eukaryota</taxon>
        <taxon>Sar</taxon>
        <taxon>Alveolata</taxon>
        <taxon>Ciliophora</taxon>
        <taxon>Postciliodesmatophora</taxon>
        <taxon>Heterotrichea</taxon>
        <taxon>Heterotrichida</taxon>
        <taxon>Blepharismidae</taxon>
        <taxon>Blepharisma</taxon>
    </lineage>
</organism>
<dbReference type="EMBL" id="CAJZBQ010000023">
    <property type="protein sequence ID" value="CAG9319560.1"/>
    <property type="molecule type" value="Genomic_DNA"/>
</dbReference>
<dbReference type="InterPro" id="IPR015943">
    <property type="entry name" value="WD40/YVTN_repeat-like_dom_sf"/>
</dbReference>
<dbReference type="PANTHER" id="PTHR45532">
    <property type="entry name" value="WD REPEAT-CONTAINING PROTEIN 97"/>
    <property type="match status" value="1"/>
</dbReference>
<dbReference type="Proteomes" id="UP001162131">
    <property type="component" value="Unassembled WGS sequence"/>
</dbReference>
<dbReference type="AlphaFoldDB" id="A0AAU9J2S7"/>
<dbReference type="SUPFAM" id="SSF50978">
    <property type="entry name" value="WD40 repeat-like"/>
    <property type="match status" value="1"/>
</dbReference>
<dbReference type="Pfam" id="PF00400">
    <property type="entry name" value="WD40"/>
    <property type="match status" value="1"/>
</dbReference>
<feature type="region of interest" description="Disordered" evidence="2">
    <location>
        <begin position="763"/>
        <end position="809"/>
    </location>
</feature>
<feature type="compositionally biased region" description="Basic residues" evidence="2">
    <location>
        <begin position="778"/>
        <end position="793"/>
    </location>
</feature>
<evidence type="ECO:0000256" key="2">
    <source>
        <dbReference type="SAM" id="MobiDB-lite"/>
    </source>
</evidence>
<comment type="caution">
    <text evidence="3">The sequence shown here is derived from an EMBL/GenBank/DDBJ whole genome shotgun (WGS) entry which is preliminary data.</text>
</comment>
<dbReference type="PANTHER" id="PTHR45532:SF1">
    <property type="entry name" value="WD REPEAT-CONTAINING PROTEIN 97"/>
    <property type="match status" value="1"/>
</dbReference>
<accession>A0AAU9J2S7</accession>
<feature type="repeat" description="WD" evidence="1">
    <location>
        <begin position="275"/>
        <end position="316"/>
    </location>
</feature>
<evidence type="ECO:0000256" key="1">
    <source>
        <dbReference type="PROSITE-ProRule" id="PRU00221"/>
    </source>
</evidence>
<reference evidence="3" key="1">
    <citation type="submission" date="2021-09" db="EMBL/GenBank/DDBJ databases">
        <authorList>
            <consortium name="AG Swart"/>
            <person name="Singh M."/>
            <person name="Singh A."/>
            <person name="Seah K."/>
            <person name="Emmerich C."/>
        </authorList>
    </citation>
    <scope>NUCLEOTIDE SEQUENCE</scope>
    <source>
        <strain evidence="3">ATCC30299</strain>
    </source>
</reference>
<protein>
    <submittedName>
        <fullName evidence="3">Uncharacterized protein</fullName>
    </submittedName>
</protein>
<evidence type="ECO:0000313" key="3">
    <source>
        <dbReference type="EMBL" id="CAG9319560.1"/>
    </source>
</evidence>
<evidence type="ECO:0000313" key="4">
    <source>
        <dbReference type="Proteomes" id="UP001162131"/>
    </source>
</evidence>
<gene>
    <name evidence="3" type="ORF">BSTOLATCC_MIC24111</name>
</gene>
<keyword evidence="1" id="KW-0853">WD repeat</keyword>